<gene>
    <name evidence="6" type="ORF">AALT52_05300</name>
</gene>
<dbReference type="InterPro" id="IPR015168">
    <property type="entry name" value="SsuA/THI5"/>
</dbReference>
<dbReference type="SMART" id="SM00062">
    <property type="entry name" value="PBPb"/>
    <property type="match status" value="1"/>
</dbReference>
<dbReference type="Proteomes" id="UP001565236">
    <property type="component" value="Unassembled WGS sequence"/>
</dbReference>
<feature type="domain" description="Solute-binding protein family 3/N-terminal" evidence="5">
    <location>
        <begin position="40"/>
        <end position="262"/>
    </location>
</feature>
<evidence type="ECO:0000256" key="1">
    <source>
        <dbReference type="ARBA" id="ARBA00004418"/>
    </source>
</evidence>
<dbReference type="Pfam" id="PF09084">
    <property type="entry name" value="NMT1"/>
    <property type="match status" value="1"/>
</dbReference>
<evidence type="ECO:0000256" key="4">
    <source>
        <dbReference type="SAM" id="SignalP"/>
    </source>
</evidence>
<organism evidence="6 7">
    <name type="scientific">Ligilactobacillus faecis</name>
    <dbReference type="NCBI Taxonomy" id="762833"/>
    <lineage>
        <taxon>Bacteria</taxon>
        <taxon>Bacillati</taxon>
        <taxon>Bacillota</taxon>
        <taxon>Bacilli</taxon>
        <taxon>Lactobacillales</taxon>
        <taxon>Lactobacillaceae</taxon>
        <taxon>Ligilactobacillus</taxon>
    </lineage>
</organism>
<evidence type="ECO:0000256" key="2">
    <source>
        <dbReference type="ARBA" id="ARBA00010742"/>
    </source>
</evidence>
<name>A0ABV4DPA2_9LACO</name>
<evidence type="ECO:0000313" key="7">
    <source>
        <dbReference type="Proteomes" id="UP001565236"/>
    </source>
</evidence>
<dbReference type="InterPro" id="IPR001638">
    <property type="entry name" value="Solute-binding_3/MltF_N"/>
</dbReference>
<dbReference type="RefSeq" id="WP_369941740.1">
    <property type="nucleotide sequence ID" value="NZ_JBCLUF010000015.1"/>
</dbReference>
<dbReference type="Gene3D" id="3.40.190.10">
    <property type="entry name" value="Periplasmic binding protein-like II"/>
    <property type="match status" value="2"/>
</dbReference>
<sequence>MKLNKLFKVFSVVFILSFFVSACGAKHTQTSANEKKETTKLNIGTMPAPDSLPLYVAQKEGYFKAEGLDVKLTSFKSPKDRDAAIASGQLNAAVSDVVALASYVNGDLGWKSATALTGYFGIVTSDPAVTDVALLKGKTVATQPRQTPTFYLDQQLKAHGLTSSDVKIKEVAAIPVRLQLVEQHKADATILPDPFLSMAKASGAKVIAQSDPTKYQTTILAVDKELGKDQKVRAKFIRAYNKAVQTIDQHDASDYQAILVKDLGFPEAIAKNYQLPKYTAARPVATQMLKEAFNYAKSEGILHETKDPAKYQLKVVD</sequence>
<dbReference type="PANTHER" id="PTHR30024:SF47">
    <property type="entry name" value="TAURINE-BINDING PERIPLASMIC PROTEIN"/>
    <property type="match status" value="1"/>
</dbReference>
<dbReference type="PROSITE" id="PS51257">
    <property type="entry name" value="PROKAR_LIPOPROTEIN"/>
    <property type="match status" value="1"/>
</dbReference>
<proteinExistence type="inferred from homology"/>
<reference evidence="6 7" key="1">
    <citation type="submission" date="2024-03" db="EMBL/GenBank/DDBJ databases">
        <title>Mouse gut bacterial collection (mGBC) of GemPharmatech.</title>
        <authorList>
            <person name="He Y."/>
            <person name="Dong L."/>
            <person name="Wu D."/>
            <person name="Gao X."/>
            <person name="Lin Z."/>
        </authorList>
    </citation>
    <scope>NUCLEOTIDE SEQUENCE [LARGE SCALE GENOMIC DNA]</scope>
    <source>
        <strain evidence="6 7">15-30</strain>
    </source>
</reference>
<evidence type="ECO:0000256" key="3">
    <source>
        <dbReference type="ARBA" id="ARBA00022729"/>
    </source>
</evidence>
<comment type="subcellular location">
    <subcellularLocation>
        <location evidence="1">Periplasm</location>
    </subcellularLocation>
</comment>
<keyword evidence="7" id="KW-1185">Reference proteome</keyword>
<evidence type="ECO:0000259" key="5">
    <source>
        <dbReference type="SMART" id="SM00062"/>
    </source>
</evidence>
<dbReference type="EMBL" id="JBCLUF010000015">
    <property type="protein sequence ID" value="MEY8662302.1"/>
    <property type="molecule type" value="Genomic_DNA"/>
</dbReference>
<accession>A0ABV4DPA2</accession>
<protein>
    <submittedName>
        <fullName evidence="6">ABC transporter substrate-binding protein</fullName>
    </submittedName>
</protein>
<evidence type="ECO:0000313" key="6">
    <source>
        <dbReference type="EMBL" id="MEY8662302.1"/>
    </source>
</evidence>
<comment type="similarity">
    <text evidence="2">Belongs to the bacterial solute-binding protein SsuA/TauA family.</text>
</comment>
<feature type="chain" id="PRO_5045218034" evidence="4">
    <location>
        <begin position="23"/>
        <end position="317"/>
    </location>
</feature>
<feature type="signal peptide" evidence="4">
    <location>
        <begin position="1"/>
        <end position="22"/>
    </location>
</feature>
<comment type="caution">
    <text evidence="6">The sequence shown here is derived from an EMBL/GenBank/DDBJ whole genome shotgun (WGS) entry which is preliminary data.</text>
</comment>
<dbReference type="PANTHER" id="PTHR30024">
    <property type="entry name" value="ALIPHATIC SULFONATES-BINDING PROTEIN-RELATED"/>
    <property type="match status" value="1"/>
</dbReference>
<dbReference type="SUPFAM" id="SSF53850">
    <property type="entry name" value="Periplasmic binding protein-like II"/>
    <property type="match status" value="1"/>
</dbReference>
<keyword evidence="3 4" id="KW-0732">Signal</keyword>